<gene>
    <name evidence="1" type="ORF">ACCI51_06285</name>
</gene>
<keyword evidence="2" id="KW-1185">Reference proteome</keyword>
<proteinExistence type="predicted"/>
<comment type="caution">
    <text evidence="1">The sequence shown here is derived from an EMBL/GenBank/DDBJ whole genome shotgun (WGS) entry which is preliminary data.</text>
</comment>
<dbReference type="RefSeq" id="WP_371842989.1">
    <property type="nucleotide sequence ID" value="NZ_JBGMEL010000005.1"/>
</dbReference>
<evidence type="ECO:0000313" key="2">
    <source>
        <dbReference type="Proteomes" id="UP001569414"/>
    </source>
</evidence>
<protein>
    <submittedName>
        <fullName evidence="1">Uncharacterized protein</fullName>
    </submittedName>
</protein>
<name>A0ABV4NKY7_9GAMM</name>
<accession>A0ABV4NKY7</accession>
<sequence length="49" mass="5738">MSEFSRILELYEELARTVQLQQIQINQLRKLAAQQAQTPQIKPKKQEAV</sequence>
<organism evidence="1 2">
    <name type="scientific">Microbulbifer echini</name>
    <dbReference type="NCBI Taxonomy" id="1529067"/>
    <lineage>
        <taxon>Bacteria</taxon>
        <taxon>Pseudomonadati</taxon>
        <taxon>Pseudomonadota</taxon>
        <taxon>Gammaproteobacteria</taxon>
        <taxon>Cellvibrionales</taxon>
        <taxon>Microbulbiferaceae</taxon>
        <taxon>Microbulbifer</taxon>
    </lineage>
</organism>
<evidence type="ECO:0000313" key="1">
    <source>
        <dbReference type="EMBL" id="MFA0790148.1"/>
    </source>
</evidence>
<dbReference type="Proteomes" id="UP001569414">
    <property type="component" value="Unassembled WGS sequence"/>
</dbReference>
<dbReference type="EMBL" id="JBGMEL010000005">
    <property type="protein sequence ID" value="MFA0790148.1"/>
    <property type="molecule type" value="Genomic_DNA"/>
</dbReference>
<reference evidence="1 2" key="1">
    <citation type="submission" date="2024-08" db="EMBL/GenBank/DDBJ databases">
        <authorList>
            <person name="Ishaq N."/>
        </authorList>
    </citation>
    <scope>NUCLEOTIDE SEQUENCE [LARGE SCALE GENOMIC DNA]</scope>
    <source>
        <strain evidence="1 2">JCM 30400</strain>
    </source>
</reference>